<comment type="caution">
    <text evidence="2">Lacks conserved residue(s) required for the propagation of feature annotation.</text>
</comment>
<dbReference type="InterPro" id="IPR001304">
    <property type="entry name" value="C-type_lectin-like"/>
</dbReference>
<dbReference type="CDD" id="cd00112">
    <property type="entry name" value="LDLa"/>
    <property type="match status" value="1"/>
</dbReference>
<keyword evidence="6" id="KW-1185">Reference proteome</keyword>
<dbReference type="Gene3D" id="3.10.100.10">
    <property type="entry name" value="Mannose-Binding Protein A, subunit A"/>
    <property type="match status" value="1"/>
</dbReference>
<feature type="signal peptide" evidence="3">
    <location>
        <begin position="1"/>
        <end position="21"/>
    </location>
</feature>
<sequence>MNPPAIPLLLLALLLADSAYSTCPESDQIHCGTSDRCTRIRYICDGDNDCGDGTDESSALCRAWRNNDCDRNLAQCNRLGRSDCVTISNYCTLTDPPCEGTLDMRLCVMLRNGKIQPLYTLELPTTTPSTTAAPTTHLPLHVMEEMWSDDFEKKLTHTISHPDCPQLYTRVGNLCLSVFFIGNMTWLESRAFCRAIGGDLFTLGKDLTSFTTLVQHLAVNGVTADFWIGGRYVNETAGWMWVDDTSLAMGSPFWAVRFNEECSTRPIPYLNRTQPANDGACYHYQQAPATLSTHHCVASTYQHYFYLTDENCFNKKSPLCVMPGEKKQQAH</sequence>
<evidence type="ECO:0000256" key="3">
    <source>
        <dbReference type="SAM" id="SignalP"/>
    </source>
</evidence>
<dbReference type="SUPFAM" id="SSF57424">
    <property type="entry name" value="LDL receptor-like module"/>
    <property type="match status" value="1"/>
</dbReference>
<dbReference type="InterPro" id="IPR036055">
    <property type="entry name" value="LDL_receptor-like_sf"/>
</dbReference>
<dbReference type="Pfam" id="PF00057">
    <property type="entry name" value="Ldl_recept_a"/>
    <property type="match status" value="1"/>
</dbReference>
<keyword evidence="1" id="KW-1015">Disulfide bond</keyword>
<dbReference type="SUPFAM" id="SSF56436">
    <property type="entry name" value="C-type lectin-like"/>
    <property type="match status" value="1"/>
</dbReference>
<reference evidence="5 6" key="1">
    <citation type="submission" date="2023-03" db="EMBL/GenBank/DDBJ databases">
        <title>High-quality genome of Scylla paramamosain provides insights in environmental adaptation.</title>
        <authorList>
            <person name="Zhang L."/>
        </authorList>
    </citation>
    <scope>NUCLEOTIDE SEQUENCE [LARGE SCALE GENOMIC DNA]</scope>
    <source>
        <strain evidence="5">LZ_2023a</strain>
        <tissue evidence="5">Muscle</tissue>
    </source>
</reference>
<evidence type="ECO:0000256" key="1">
    <source>
        <dbReference type="ARBA" id="ARBA00023157"/>
    </source>
</evidence>
<protein>
    <recommendedName>
        <fullName evidence="4">C-type lectin domain-containing protein</fullName>
    </recommendedName>
</protein>
<dbReference type="Pfam" id="PF00059">
    <property type="entry name" value="Lectin_C"/>
    <property type="match status" value="1"/>
</dbReference>
<evidence type="ECO:0000313" key="5">
    <source>
        <dbReference type="EMBL" id="KAK8393046.1"/>
    </source>
</evidence>
<dbReference type="PROSITE" id="PS50068">
    <property type="entry name" value="LDLRA_2"/>
    <property type="match status" value="1"/>
</dbReference>
<dbReference type="InterPro" id="IPR016186">
    <property type="entry name" value="C-type_lectin-like/link_sf"/>
</dbReference>
<dbReference type="Gene3D" id="4.10.400.10">
    <property type="entry name" value="Low-density Lipoprotein Receptor"/>
    <property type="match status" value="1"/>
</dbReference>
<accession>A0AAW0TZV5</accession>
<evidence type="ECO:0000259" key="4">
    <source>
        <dbReference type="PROSITE" id="PS50041"/>
    </source>
</evidence>
<comment type="caution">
    <text evidence="5">The sequence shown here is derived from an EMBL/GenBank/DDBJ whole genome shotgun (WGS) entry which is preliminary data.</text>
</comment>
<dbReference type="SMART" id="SM00192">
    <property type="entry name" value="LDLa"/>
    <property type="match status" value="1"/>
</dbReference>
<dbReference type="PROSITE" id="PS50041">
    <property type="entry name" value="C_TYPE_LECTIN_2"/>
    <property type="match status" value="1"/>
</dbReference>
<feature type="domain" description="C-type lectin" evidence="4">
    <location>
        <begin position="171"/>
        <end position="321"/>
    </location>
</feature>
<dbReference type="CDD" id="cd00037">
    <property type="entry name" value="CLECT"/>
    <property type="match status" value="1"/>
</dbReference>
<gene>
    <name evidence="5" type="ORF">O3P69_013234</name>
</gene>
<dbReference type="InterPro" id="IPR002172">
    <property type="entry name" value="LDrepeatLR_classA_rpt"/>
</dbReference>
<dbReference type="InterPro" id="IPR016187">
    <property type="entry name" value="CTDL_fold"/>
</dbReference>
<dbReference type="AlphaFoldDB" id="A0AAW0TZV5"/>
<dbReference type="Proteomes" id="UP001487740">
    <property type="component" value="Unassembled WGS sequence"/>
</dbReference>
<organism evidence="5 6">
    <name type="scientific">Scylla paramamosain</name>
    <name type="common">Mud crab</name>
    <dbReference type="NCBI Taxonomy" id="85552"/>
    <lineage>
        <taxon>Eukaryota</taxon>
        <taxon>Metazoa</taxon>
        <taxon>Ecdysozoa</taxon>
        <taxon>Arthropoda</taxon>
        <taxon>Crustacea</taxon>
        <taxon>Multicrustacea</taxon>
        <taxon>Malacostraca</taxon>
        <taxon>Eumalacostraca</taxon>
        <taxon>Eucarida</taxon>
        <taxon>Decapoda</taxon>
        <taxon>Pleocyemata</taxon>
        <taxon>Brachyura</taxon>
        <taxon>Eubrachyura</taxon>
        <taxon>Portunoidea</taxon>
        <taxon>Portunidae</taxon>
        <taxon>Portuninae</taxon>
        <taxon>Scylla</taxon>
    </lineage>
</organism>
<dbReference type="EMBL" id="JARAKH010000021">
    <property type="protein sequence ID" value="KAK8393046.1"/>
    <property type="molecule type" value="Genomic_DNA"/>
</dbReference>
<name>A0AAW0TZV5_SCYPA</name>
<keyword evidence="3" id="KW-0732">Signal</keyword>
<evidence type="ECO:0000313" key="6">
    <source>
        <dbReference type="Proteomes" id="UP001487740"/>
    </source>
</evidence>
<feature type="chain" id="PRO_5043833356" description="C-type lectin domain-containing protein" evidence="3">
    <location>
        <begin position="22"/>
        <end position="331"/>
    </location>
</feature>
<evidence type="ECO:0000256" key="2">
    <source>
        <dbReference type="PROSITE-ProRule" id="PRU00124"/>
    </source>
</evidence>
<proteinExistence type="predicted"/>